<feature type="compositionally biased region" description="Low complexity" evidence="1">
    <location>
        <begin position="198"/>
        <end position="211"/>
    </location>
</feature>
<name>F9X5D4_ZYMTI</name>
<dbReference type="GeneID" id="13400907"/>
<gene>
    <name evidence="2" type="ORF">MYCGRDRAFT_91304</name>
</gene>
<evidence type="ECO:0000313" key="2">
    <source>
        <dbReference type="EMBL" id="EGP89646.1"/>
    </source>
</evidence>
<dbReference type="Proteomes" id="UP000008062">
    <property type="component" value="Chromosome 3"/>
</dbReference>
<dbReference type="AlphaFoldDB" id="F9X5D4"/>
<feature type="compositionally biased region" description="Basic and acidic residues" evidence="1">
    <location>
        <begin position="260"/>
        <end position="277"/>
    </location>
</feature>
<dbReference type="HOGENOM" id="CLU_572681_0_0_1"/>
<sequence length="477" mass="52394">MPSRYIPETLTTLIEADDEDSEASAEFKVVLRTCVEGSSLLDTRHECAMLETVNWSANRLEEAVRNGLDPNEVERQQIEAAEFQTVLWKGRNEQQKFQNAGERVRDKERDIPPPPPAASTEPFTSKANGLTQVQQEKRREGTSQADTAQAAFTQANSTQATSPQVASSQSTSSRTTTTKPFTFAAHSSTQTLQEKQSTESSRAASSQSAATMPSRVAGSGSSQSEVERLQGLTIELQAELLREKTVTTDLQAELLKERKENESLRKECERLREKEKGSQPPPLGRIRSNRSTGLPMTTPSSTSSAPDPLRPTGNVLSQEAAPKPSKRPARGPVTPAPKKKQAKAAANRDATDEVLAMIRVKPAGSAPGVALEEFSEILSQSIRESIRPFAMKPYIVNGKWIEGCFVAKSYQVSPIFDRDTKNKKNGINACADCMSRRLPCIFMDPSGDKPEALLLPLPEEERPEGATPDEVRYYCKE</sequence>
<feature type="compositionally biased region" description="Basic and acidic residues" evidence="1">
    <location>
        <begin position="102"/>
        <end position="111"/>
    </location>
</feature>
<feature type="compositionally biased region" description="Low complexity" evidence="1">
    <location>
        <begin position="291"/>
        <end position="307"/>
    </location>
</feature>
<dbReference type="RefSeq" id="XP_003854670.1">
    <property type="nucleotide sequence ID" value="XM_003854622.1"/>
</dbReference>
<organism evidence="2 3">
    <name type="scientific">Zymoseptoria tritici (strain CBS 115943 / IPO323)</name>
    <name type="common">Speckled leaf blotch fungus</name>
    <name type="synonym">Septoria tritici</name>
    <dbReference type="NCBI Taxonomy" id="336722"/>
    <lineage>
        <taxon>Eukaryota</taxon>
        <taxon>Fungi</taxon>
        <taxon>Dikarya</taxon>
        <taxon>Ascomycota</taxon>
        <taxon>Pezizomycotina</taxon>
        <taxon>Dothideomycetes</taxon>
        <taxon>Dothideomycetidae</taxon>
        <taxon>Mycosphaerellales</taxon>
        <taxon>Mycosphaerellaceae</taxon>
        <taxon>Zymoseptoria</taxon>
    </lineage>
</organism>
<feature type="region of interest" description="Disordered" evidence="1">
    <location>
        <begin position="260"/>
        <end position="349"/>
    </location>
</feature>
<dbReference type="OrthoDB" id="10590609at2759"/>
<dbReference type="VEuPathDB" id="FungiDB:ZTRI_3.22"/>
<feature type="region of interest" description="Disordered" evidence="1">
    <location>
        <begin position="92"/>
        <end position="227"/>
    </location>
</feature>
<accession>F9X5D4</accession>
<keyword evidence="3" id="KW-1185">Reference proteome</keyword>
<dbReference type="EMBL" id="CM001198">
    <property type="protein sequence ID" value="EGP89646.1"/>
    <property type="molecule type" value="Genomic_DNA"/>
</dbReference>
<evidence type="ECO:0000313" key="3">
    <source>
        <dbReference type="Proteomes" id="UP000008062"/>
    </source>
</evidence>
<reference evidence="2 3" key="1">
    <citation type="journal article" date="2011" name="PLoS Genet.">
        <title>Finished genome of the fungal wheat pathogen Mycosphaerella graminicola reveals dispensome structure, chromosome plasticity, and stealth pathogenesis.</title>
        <authorList>
            <person name="Goodwin S.B."/>
            <person name="Ben M'barek S."/>
            <person name="Dhillon B."/>
            <person name="Wittenberg A.H.J."/>
            <person name="Crane C.F."/>
            <person name="Hane J.K."/>
            <person name="Foster A.J."/>
            <person name="Van der Lee T.A.J."/>
            <person name="Grimwood J."/>
            <person name="Aerts A."/>
            <person name="Antoniw J."/>
            <person name="Bailey A."/>
            <person name="Bluhm B."/>
            <person name="Bowler J."/>
            <person name="Bristow J."/>
            <person name="van der Burgt A."/>
            <person name="Canto-Canche B."/>
            <person name="Churchill A.C.L."/>
            <person name="Conde-Ferraez L."/>
            <person name="Cools H.J."/>
            <person name="Coutinho P.M."/>
            <person name="Csukai M."/>
            <person name="Dehal P."/>
            <person name="De Wit P."/>
            <person name="Donzelli B."/>
            <person name="van de Geest H.C."/>
            <person name="van Ham R.C.H.J."/>
            <person name="Hammond-Kosack K.E."/>
            <person name="Henrissat B."/>
            <person name="Kilian A."/>
            <person name="Kobayashi A.K."/>
            <person name="Koopmann E."/>
            <person name="Kourmpetis Y."/>
            <person name="Kuzniar A."/>
            <person name="Lindquist E."/>
            <person name="Lombard V."/>
            <person name="Maliepaard C."/>
            <person name="Martins N."/>
            <person name="Mehrabi R."/>
            <person name="Nap J.P.H."/>
            <person name="Ponomarenko A."/>
            <person name="Rudd J.J."/>
            <person name="Salamov A."/>
            <person name="Schmutz J."/>
            <person name="Schouten H.J."/>
            <person name="Shapiro H."/>
            <person name="Stergiopoulos I."/>
            <person name="Torriani S.F.F."/>
            <person name="Tu H."/>
            <person name="de Vries R.P."/>
            <person name="Waalwijk C."/>
            <person name="Ware S.B."/>
            <person name="Wiebenga A."/>
            <person name="Zwiers L.-H."/>
            <person name="Oliver R.P."/>
            <person name="Grigoriev I.V."/>
            <person name="Kema G.H.J."/>
        </authorList>
    </citation>
    <scope>NUCLEOTIDE SEQUENCE [LARGE SCALE GENOMIC DNA]</scope>
    <source>
        <strain evidence="3">CBS 115943 / IPO323</strain>
    </source>
</reference>
<proteinExistence type="predicted"/>
<evidence type="ECO:0000256" key="1">
    <source>
        <dbReference type="SAM" id="MobiDB-lite"/>
    </source>
</evidence>
<dbReference type="InParanoid" id="F9X5D4"/>
<feature type="compositionally biased region" description="Polar residues" evidence="1">
    <location>
        <begin position="121"/>
        <end position="134"/>
    </location>
</feature>
<feature type="compositionally biased region" description="Polar residues" evidence="1">
    <location>
        <begin position="185"/>
        <end position="195"/>
    </location>
</feature>
<dbReference type="KEGG" id="ztr:MYCGRDRAFT_91304"/>
<feature type="compositionally biased region" description="Low complexity" evidence="1">
    <location>
        <begin position="142"/>
        <end position="178"/>
    </location>
</feature>
<protein>
    <submittedName>
        <fullName evidence="2">Uncharacterized protein</fullName>
    </submittedName>
</protein>